<organism evidence="1 2">
    <name type="scientific">Necator americanus</name>
    <name type="common">Human hookworm</name>
    <dbReference type="NCBI Taxonomy" id="51031"/>
    <lineage>
        <taxon>Eukaryota</taxon>
        <taxon>Metazoa</taxon>
        <taxon>Ecdysozoa</taxon>
        <taxon>Nematoda</taxon>
        <taxon>Chromadorea</taxon>
        <taxon>Rhabditida</taxon>
        <taxon>Rhabditina</taxon>
        <taxon>Rhabditomorpha</taxon>
        <taxon>Strongyloidea</taxon>
        <taxon>Ancylostomatidae</taxon>
        <taxon>Bunostominae</taxon>
        <taxon>Necator</taxon>
    </lineage>
</organism>
<dbReference type="EMBL" id="JAVFWL010000001">
    <property type="protein sequence ID" value="KAK6731204.1"/>
    <property type="molecule type" value="Genomic_DNA"/>
</dbReference>
<protein>
    <submittedName>
        <fullName evidence="1">Uncharacterized protein</fullName>
    </submittedName>
</protein>
<comment type="caution">
    <text evidence="1">The sequence shown here is derived from an EMBL/GenBank/DDBJ whole genome shotgun (WGS) entry which is preliminary data.</text>
</comment>
<keyword evidence="2" id="KW-1185">Reference proteome</keyword>
<gene>
    <name evidence="1" type="primary">Necator_chrI.g3709</name>
    <name evidence="1" type="ORF">RB195_007580</name>
</gene>
<proteinExistence type="predicted"/>
<dbReference type="Proteomes" id="UP001303046">
    <property type="component" value="Unassembled WGS sequence"/>
</dbReference>
<sequence length="67" mass="7956">MHLVKESASSTFFLTCQVEVRLMLSSTILFLEPYHKAENWEVVRVERDVPISSHFRISERRMFLART</sequence>
<accession>A0ABR1C0R2</accession>
<evidence type="ECO:0000313" key="1">
    <source>
        <dbReference type="EMBL" id="KAK6731204.1"/>
    </source>
</evidence>
<name>A0ABR1C0R2_NECAM</name>
<reference evidence="1 2" key="1">
    <citation type="submission" date="2023-08" db="EMBL/GenBank/DDBJ databases">
        <title>A Necator americanus chromosomal reference genome.</title>
        <authorList>
            <person name="Ilik V."/>
            <person name="Petrzelkova K.J."/>
            <person name="Pardy F."/>
            <person name="Fuh T."/>
            <person name="Niatou-Singa F.S."/>
            <person name="Gouil Q."/>
            <person name="Baker L."/>
            <person name="Ritchie M.E."/>
            <person name="Jex A.R."/>
            <person name="Gazzola D."/>
            <person name="Li H."/>
            <person name="Toshio Fujiwara R."/>
            <person name="Zhan B."/>
            <person name="Aroian R.V."/>
            <person name="Pafco B."/>
            <person name="Schwarz E.M."/>
        </authorList>
    </citation>
    <scope>NUCLEOTIDE SEQUENCE [LARGE SCALE GENOMIC DNA]</scope>
    <source>
        <strain evidence="1 2">Aroian</strain>
        <tissue evidence="1">Whole animal</tissue>
    </source>
</reference>
<evidence type="ECO:0000313" key="2">
    <source>
        <dbReference type="Proteomes" id="UP001303046"/>
    </source>
</evidence>